<dbReference type="GO" id="GO:0017168">
    <property type="term" value="F:5-oxoprolinase (ATP-hydrolyzing) activity"/>
    <property type="evidence" value="ECO:0007669"/>
    <property type="project" value="UniProtKB-EC"/>
</dbReference>
<dbReference type="Gene3D" id="3.30.1360.40">
    <property type="match status" value="1"/>
</dbReference>
<gene>
    <name evidence="5" type="primary">pxpB</name>
    <name evidence="5" type="ORF">AB0763_17055</name>
</gene>
<reference evidence="5" key="1">
    <citation type="submission" date="2024-07" db="EMBL/GenBank/DDBJ databases">
        <title>Genome Analysis of a Potential Novel Vibrio Species Secreting pH- and Thermo-stable Alginate Lyase and its Application in Producing Alginate Oligosaccharides.</title>
        <authorList>
            <person name="Huang H."/>
            <person name="Bao K."/>
        </authorList>
    </citation>
    <scope>NUCLEOTIDE SEQUENCE</scope>
    <source>
        <strain evidence="5">HB236076</strain>
        <plasmid evidence="5">p-HB236076</plasmid>
    </source>
</reference>
<proteinExistence type="predicted"/>
<keyword evidence="3" id="KW-0067">ATP-binding</keyword>
<name>A0AB39HJJ8_9VIBR</name>
<dbReference type="KEGG" id="vih:AB0763_17055"/>
<keyword evidence="5" id="KW-0614">Plasmid</keyword>
<keyword evidence="1" id="KW-0547">Nucleotide-binding</keyword>
<dbReference type="AlphaFoldDB" id="A0AB39HJJ8"/>
<accession>A0AB39HJJ8</accession>
<dbReference type="RefSeq" id="WP_306099648.1">
    <property type="nucleotide sequence ID" value="NZ_CP162602.1"/>
</dbReference>
<dbReference type="SMART" id="SM00796">
    <property type="entry name" value="AHS1"/>
    <property type="match status" value="1"/>
</dbReference>
<dbReference type="InterPro" id="IPR003833">
    <property type="entry name" value="CT_C_D"/>
</dbReference>
<evidence type="ECO:0000259" key="4">
    <source>
        <dbReference type="SMART" id="SM00796"/>
    </source>
</evidence>
<evidence type="ECO:0000256" key="1">
    <source>
        <dbReference type="ARBA" id="ARBA00022741"/>
    </source>
</evidence>
<dbReference type="PANTHER" id="PTHR34698">
    <property type="entry name" value="5-OXOPROLINASE SUBUNIT B"/>
    <property type="match status" value="1"/>
</dbReference>
<evidence type="ECO:0000256" key="2">
    <source>
        <dbReference type="ARBA" id="ARBA00022801"/>
    </source>
</evidence>
<organism evidence="5">
    <name type="scientific">Vibrio sp. HB236076</name>
    <dbReference type="NCBI Taxonomy" id="3232307"/>
    <lineage>
        <taxon>Bacteria</taxon>
        <taxon>Pseudomonadati</taxon>
        <taxon>Pseudomonadota</taxon>
        <taxon>Gammaproteobacteria</taxon>
        <taxon>Vibrionales</taxon>
        <taxon>Vibrionaceae</taxon>
        <taxon>Vibrio</taxon>
    </lineage>
</organism>
<protein>
    <submittedName>
        <fullName evidence="5">5-oxoprolinase subunit PxpB</fullName>
        <ecNumber evidence="5">3.5.2.9</ecNumber>
    </submittedName>
</protein>
<dbReference type="SUPFAM" id="SSF50891">
    <property type="entry name" value="Cyclophilin-like"/>
    <property type="match status" value="1"/>
</dbReference>
<dbReference type="EC" id="3.5.2.9" evidence="5"/>
<dbReference type="GO" id="GO:0005524">
    <property type="term" value="F:ATP binding"/>
    <property type="evidence" value="ECO:0007669"/>
    <property type="project" value="UniProtKB-KW"/>
</dbReference>
<sequence length="228" mass="24908">MPMKILPVSESSLIVYVSDEINLSLIARLARFTDAIEAQFGEAIFDVIPSYTSILIDYHPLKVDLASLTTWCEAHWPSFATSPLNATANTLTLPVYYHPDVAEDLEPLAKQKGLSVDQVIEKHTGQEYTVCAIGFAPGFAFLGSVDPAIATPRHAKPRLQVKKGSVGIADQQTAVYPLDTPGGWQIIGNCPIDLFDIDAKPMMPFKVGDTIRFEAIDRATFLQMGGQV</sequence>
<dbReference type="InterPro" id="IPR010016">
    <property type="entry name" value="PxpB"/>
</dbReference>
<evidence type="ECO:0000256" key="3">
    <source>
        <dbReference type="ARBA" id="ARBA00022840"/>
    </source>
</evidence>
<keyword evidence="2 5" id="KW-0378">Hydrolase</keyword>
<dbReference type="PANTHER" id="PTHR34698:SF2">
    <property type="entry name" value="5-OXOPROLINASE SUBUNIT B"/>
    <property type="match status" value="1"/>
</dbReference>
<dbReference type="Pfam" id="PF02682">
    <property type="entry name" value="CT_C_D"/>
    <property type="match status" value="1"/>
</dbReference>
<dbReference type="Gene3D" id="2.40.100.10">
    <property type="entry name" value="Cyclophilin-like"/>
    <property type="match status" value="1"/>
</dbReference>
<dbReference type="NCBIfam" id="TIGR00370">
    <property type="entry name" value="5-oxoprolinase subunit PxpB"/>
    <property type="match status" value="1"/>
</dbReference>
<dbReference type="EMBL" id="CP162602">
    <property type="protein sequence ID" value="XDK26735.1"/>
    <property type="molecule type" value="Genomic_DNA"/>
</dbReference>
<dbReference type="SUPFAM" id="SSF160467">
    <property type="entry name" value="PH0987 N-terminal domain-like"/>
    <property type="match status" value="1"/>
</dbReference>
<feature type="domain" description="Carboxyltransferase" evidence="4">
    <location>
        <begin position="3"/>
        <end position="205"/>
    </location>
</feature>
<evidence type="ECO:0000313" key="5">
    <source>
        <dbReference type="EMBL" id="XDK26735.1"/>
    </source>
</evidence>
<geneLocation type="plasmid" evidence="5">
    <name>p-HB236076</name>
</geneLocation>
<dbReference type="InterPro" id="IPR029000">
    <property type="entry name" value="Cyclophilin-like_dom_sf"/>
</dbReference>